<gene>
    <name evidence="3" type="ORF">K466DRAFT_590372</name>
</gene>
<feature type="region of interest" description="Disordered" evidence="1">
    <location>
        <begin position="176"/>
        <end position="225"/>
    </location>
</feature>
<protein>
    <submittedName>
        <fullName evidence="3">Uncharacterized protein</fullName>
    </submittedName>
</protein>
<keyword evidence="2" id="KW-0812">Transmembrane</keyword>
<organism evidence="3 4">
    <name type="scientific">Polyporus arcularius HHB13444</name>
    <dbReference type="NCBI Taxonomy" id="1314778"/>
    <lineage>
        <taxon>Eukaryota</taxon>
        <taxon>Fungi</taxon>
        <taxon>Dikarya</taxon>
        <taxon>Basidiomycota</taxon>
        <taxon>Agaricomycotina</taxon>
        <taxon>Agaricomycetes</taxon>
        <taxon>Polyporales</taxon>
        <taxon>Polyporaceae</taxon>
        <taxon>Polyporus</taxon>
    </lineage>
</organism>
<evidence type="ECO:0000256" key="2">
    <source>
        <dbReference type="SAM" id="Phobius"/>
    </source>
</evidence>
<name>A0A5C3P1Z5_9APHY</name>
<evidence type="ECO:0000256" key="1">
    <source>
        <dbReference type="SAM" id="MobiDB-lite"/>
    </source>
</evidence>
<keyword evidence="4" id="KW-1185">Reference proteome</keyword>
<feature type="region of interest" description="Disordered" evidence="1">
    <location>
        <begin position="372"/>
        <end position="400"/>
    </location>
</feature>
<reference evidence="3 4" key="1">
    <citation type="journal article" date="2019" name="Nat. Ecol. Evol.">
        <title>Megaphylogeny resolves global patterns of mushroom evolution.</title>
        <authorList>
            <person name="Varga T."/>
            <person name="Krizsan K."/>
            <person name="Foldi C."/>
            <person name="Dima B."/>
            <person name="Sanchez-Garcia M."/>
            <person name="Sanchez-Ramirez S."/>
            <person name="Szollosi G.J."/>
            <person name="Szarkandi J.G."/>
            <person name="Papp V."/>
            <person name="Albert L."/>
            <person name="Andreopoulos W."/>
            <person name="Angelini C."/>
            <person name="Antonin V."/>
            <person name="Barry K.W."/>
            <person name="Bougher N.L."/>
            <person name="Buchanan P."/>
            <person name="Buyck B."/>
            <person name="Bense V."/>
            <person name="Catcheside P."/>
            <person name="Chovatia M."/>
            <person name="Cooper J."/>
            <person name="Damon W."/>
            <person name="Desjardin D."/>
            <person name="Finy P."/>
            <person name="Geml J."/>
            <person name="Haridas S."/>
            <person name="Hughes K."/>
            <person name="Justo A."/>
            <person name="Karasinski D."/>
            <person name="Kautmanova I."/>
            <person name="Kiss B."/>
            <person name="Kocsube S."/>
            <person name="Kotiranta H."/>
            <person name="LaButti K.M."/>
            <person name="Lechner B.E."/>
            <person name="Liimatainen K."/>
            <person name="Lipzen A."/>
            <person name="Lukacs Z."/>
            <person name="Mihaltcheva S."/>
            <person name="Morgado L.N."/>
            <person name="Niskanen T."/>
            <person name="Noordeloos M.E."/>
            <person name="Ohm R.A."/>
            <person name="Ortiz-Santana B."/>
            <person name="Ovrebo C."/>
            <person name="Racz N."/>
            <person name="Riley R."/>
            <person name="Savchenko A."/>
            <person name="Shiryaev A."/>
            <person name="Soop K."/>
            <person name="Spirin V."/>
            <person name="Szebenyi C."/>
            <person name="Tomsovsky M."/>
            <person name="Tulloss R.E."/>
            <person name="Uehling J."/>
            <person name="Grigoriev I.V."/>
            <person name="Vagvolgyi C."/>
            <person name="Papp T."/>
            <person name="Martin F.M."/>
            <person name="Miettinen O."/>
            <person name="Hibbett D.S."/>
            <person name="Nagy L.G."/>
        </authorList>
    </citation>
    <scope>NUCLEOTIDE SEQUENCE [LARGE SCALE GENOMIC DNA]</scope>
    <source>
        <strain evidence="3 4">HHB13444</strain>
    </source>
</reference>
<dbReference type="AlphaFoldDB" id="A0A5C3P1Z5"/>
<dbReference type="InParanoid" id="A0A5C3P1Z5"/>
<feature type="compositionally biased region" description="Low complexity" evidence="1">
    <location>
        <begin position="176"/>
        <end position="185"/>
    </location>
</feature>
<accession>A0A5C3P1Z5</accession>
<feature type="region of interest" description="Disordered" evidence="1">
    <location>
        <begin position="1"/>
        <end position="31"/>
    </location>
</feature>
<feature type="compositionally biased region" description="Pro residues" evidence="1">
    <location>
        <begin position="10"/>
        <end position="24"/>
    </location>
</feature>
<keyword evidence="2" id="KW-0472">Membrane</keyword>
<evidence type="ECO:0000313" key="3">
    <source>
        <dbReference type="EMBL" id="TFK82628.1"/>
    </source>
</evidence>
<evidence type="ECO:0000313" key="4">
    <source>
        <dbReference type="Proteomes" id="UP000308197"/>
    </source>
</evidence>
<dbReference type="Proteomes" id="UP000308197">
    <property type="component" value="Unassembled WGS sequence"/>
</dbReference>
<dbReference type="EMBL" id="ML211465">
    <property type="protein sequence ID" value="TFK82628.1"/>
    <property type="molecule type" value="Genomic_DNA"/>
</dbReference>
<proteinExistence type="predicted"/>
<sequence>MTPAESALAAPPPIGHMPRPPNPSDGPTQLSPKHANVVNYAISAGGVVLGVALITTFALMCRWRRQRRQRALDDRIDDRIREKTLSRLEANRTHSLAKLPAAALASEQSVLRPLPRLTGAHSAYSSEESLPRPRQTCIRFADQRLPCGCPDCVVFARSSTLAPSLSGSAIASAAAASSTHGTSSHRQPRGRHSMLPPGLRILSLDSSASRAQRRTDENVHRAASIRTPSPRVVSPFEYYTAGFDRSAPPGSAYSPGTTVGMGIMVATRTSALGCASPAPSLGFSTPLCGSPAPSLSDDAGATTLNPIVVLDHESAAHSNSPVDLAASRGHLAHMQASPLVQDAAAGAGSPVSAVSVYVSPLSSPATITQAHFSGVTPGAGTGTAKGSELPFSPRADGEEKKQQVWFTDVVWYHGDDGPSACDEGRV</sequence>
<feature type="transmembrane region" description="Helical" evidence="2">
    <location>
        <begin position="37"/>
        <end position="60"/>
    </location>
</feature>
<keyword evidence="2" id="KW-1133">Transmembrane helix</keyword>